<keyword evidence="2" id="KW-1133">Transmembrane helix</keyword>
<name>A0ABQ6WJA8_9EURO</name>
<evidence type="ECO:0000256" key="2">
    <source>
        <dbReference type="SAM" id="Phobius"/>
    </source>
</evidence>
<keyword evidence="2" id="KW-0812">Transmembrane</keyword>
<evidence type="ECO:0000313" key="3">
    <source>
        <dbReference type="EMBL" id="KAE8417212.1"/>
    </source>
</evidence>
<dbReference type="Proteomes" id="UP000325395">
    <property type="component" value="Unassembled WGS sequence"/>
</dbReference>
<dbReference type="EMBL" id="ML735741">
    <property type="protein sequence ID" value="KAE8417212.1"/>
    <property type="molecule type" value="Genomic_DNA"/>
</dbReference>
<evidence type="ECO:0000256" key="1">
    <source>
        <dbReference type="SAM" id="MobiDB-lite"/>
    </source>
</evidence>
<organism evidence="3 4">
    <name type="scientific">Aspergillus pseudocaelatus</name>
    <dbReference type="NCBI Taxonomy" id="1825620"/>
    <lineage>
        <taxon>Eukaryota</taxon>
        <taxon>Fungi</taxon>
        <taxon>Dikarya</taxon>
        <taxon>Ascomycota</taxon>
        <taxon>Pezizomycotina</taxon>
        <taxon>Eurotiomycetes</taxon>
        <taxon>Eurotiomycetidae</taxon>
        <taxon>Eurotiales</taxon>
        <taxon>Aspergillaceae</taxon>
        <taxon>Aspergillus</taxon>
        <taxon>Aspergillus subgen. Circumdati</taxon>
    </lineage>
</organism>
<gene>
    <name evidence="3" type="ORF">BDV36DRAFT_184759</name>
</gene>
<evidence type="ECO:0008006" key="5">
    <source>
        <dbReference type="Google" id="ProtNLM"/>
    </source>
</evidence>
<keyword evidence="2" id="KW-0472">Membrane</keyword>
<accession>A0ABQ6WJA8</accession>
<reference evidence="3 4" key="1">
    <citation type="submission" date="2019-04" db="EMBL/GenBank/DDBJ databases">
        <authorList>
            <consortium name="DOE Joint Genome Institute"/>
            <person name="Mondo S."/>
            <person name="Kjaerbolling I."/>
            <person name="Vesth T."/>
            <person name="Frisvad J.C."/>
            <person name="Nybo J.L."/>
            <person name="Theobald S."/>
            <person name="Kildgaard S."/>
            <person name="Isbrandt T."/>
            <person name="Kuo A."/>
            <person name="Sato A."/>
            <person name="Lyhne E.K."/>
            <person name="Kogle M.E."/>
            <person name="Wiebenga A."/>
            <person name="Kun R.S."/>
            <person name="Lubbers R.J."/>
            <person name="Makela M.R."/>
            <person name="Barry K."/>
            <person name="Chovatia M."/>
            <person name="Clum A."/>
            <person name="Daum C."/>
            <person name="Haridas S."/>
            <person name="He G."/>
            <person name="LaButti K."/>
            <person name="Lipzen A."/>
            <person name="Riley R."/>
            <person name="Salamov A."/>
            <person name="Simmons B.A."/>
            <person name="Magnuson J.K."/>
            <person name="Henrissat B."/>
            <person name="Mortensen U.H."/>
            <person name="Larsen T.O."/>
            <person name="Devries R.P."/>
            <person name="Grigoriev I.V."/>
            <person name="Machida M."/>
            <person name="Baker S.E."/>
            <person name="Andersen M.R."/>
            <person name="Cantor M.N."/>
            <person name="Hua S.X."/>
        </authorList>
    </citation>
    <scope>NUCLEOTIDE SEQUENCE [LARGE SCALE GENOMIC DNA]</scope>
    <source>
        <strain evidence="3 4">CBS 117616</strain>
    </source>
</reference>
<sequence length="104" mass="11507">MEQTGSHFGTGSITESLLAIVLLVLSYYLCNVRSRWSLTSNYLSPTCFIVPSRPMTGGLYCLRPYKQTTFVRGKPTVSGQFVDPQSDMSTNPMARSKDNGYILG</sequence>
<proteinExistence type="predicted"/>
<evidence type="ECO:0000313" key="4">
    <source>
        <dbReference type="Proteomes" id="UP000325395"/>
    </source>
</evidence>
<keyword evidence="4" id="KW-1185">Reference proteome</keyword>
<feature type="transmembrane region" description="Helical" evidence="2">
    <location>
        <begin position="12"/>
        <end position="30"/>
    </location>
</feature>
<protein>
    <recommendedName>
        <fullName evidence="5">Cytochrome P450</fullName>
    </recommendedName>
</protein>
<feature type="region of interest" description="Disordered" evidence="1">
    <location>
        <begin position="81"/>
        <end position="104"/>
    </location>
</feature>